<protein>
    <recommendedName>
        <fullName evidence="6">Peptidase S1 domain-containing protein</fullName>
    </recommendedName>
</protein>
<evidence type="ECO:0000259" key="6">
    <source>
        <dbReference type="PROSITE" id="PS50240"/>
    </source>
</evidence>
<feature type="transmembrane region" description="Helical" evidence="5">
    <location>
        <begin position="12"/>
        <end position="35"/>
    </location>
</feature>
<feature type="domain" description="Peptidase S1" evidence="6">
    <location>
        <begin position="73"/>
        <end position="326"/>
    </location>
</feature>
<keyword evidence="2" id="KW-0378">Hydrolase</keyword>
<evidence type="ECO:0000256" key="4">
    <source>
        <dbReference type="ARBA" id="ARBA00024195"/>
    </source>
</evidence>
<keyword evidence="5" id="KW-0472">Membrane</keyword>
<keyword evidence="3" id="KW-0720">Serine protease</keyword>
<organism evidence="7 8">
    <name type="scientific">Polypedilum vanderplanki</name>
    <name type="common">Sleeping chironomid midge</name>
    <dbReference type="NCBI Taxonomy" id="319348"/>
    <lineage>
        <taxon>Eukaryota</taxon>
        <taxon>Metazoa</taxon>
        <taxon>Ecdysozoa</taxon>
        <taxon>Arthropoda</taxon>
        <taxon>Hexapoda</taxon>
        <taxon>Insecta</taxon>
        <taxon>Pterygota</taxon>
        <taxon>Neoptera</taxon>
        <taxon>Endopterygota</taxon>
        <taxon>Diptera</taxon>
        <taxon>Nematocera</taxon>
        <taxon>Chironomoidea</taxon>
        <taxon>Chironomidae</taxon>
        <taxon>Chironominae</taxon>
        <taxon>Polypedilum</taxon>
        <taxon>Polypedilum</taxon>
    </lineage>
</organism>
<dbReference type="PANTHER" id="PTHR24264">
    <property type="entry name" value="TRYPSIN-RELATED"/>
    <property type="match status" value="1"/>
</dbReference>
<dbReference type="AlphaFoldDB" id="A0A9J6BT19"/>
<dbReference type="SUPFAM" id="SSF50494">
    <property type="entry name" value="Trypsin-like serine proteases"/>
    <property type="match status" value="1"/>
</dbReference>
<dbReference type="Proteomes" id="UP001107558">
    <property type="component" value="Chromosome 3"/>
</dbReference>
<dbReference type="GO" id="GO:0005615">
    <property type="term" value="C:extracellular space"/>
    <property type="evidence" value="ECO:0007669"/>
    <property type="project" value="TreeGrafter"/>
</dbReference>
<proteinExistence type="inferred from homology"/>
<keyword evidence="1" id="KW-0645">Protease</keyword>
<dbReference type="PRINTS" id="PR00722">
    <property type="entry name" value="CHYMOTRYPSIN"/>
</dbReference>
<name>A0A9J6BT19_POLVA</name>
<dbReference type="PANTHER" id="PTHR24264:SF54">
    <property type="entry name" value="PEPTIDASE S1 DOMAIN-CONTAINING PROTEIN"/>
    <property type="match status" value="1"/>
</dbReference>
<dbReference type="GO" id="GO:0006508">
    <property type="term" value="P:proteolysis"/>
    <property type="evidence" value="ECO:0007669"/>
    <property type="project" value="UniProtKB-KW"/>
</dbReference>
<dbReference type="GO" id="GO:0004252">
    <property type="term" value="F:serine-type endopeptidase activity"/>
    <property type="evidence" value="ECO:0007669"/>
    <property type="project" value="InterPro"/>
</dbReference>
<comment type="similarity">
    <text evidence="4">Belongs to the peptidase S1 family. CLIP subfamily.</text>
</comment>
<evidence type="ECO:0000256" key="3">
    <source>
        <dbReference type="ARBA" id="ARBA00022825"/>
    </source>
</evidence>
<keyword evidence="5" id="KW-1133">Transmembrane helix</keyword>
<reference evidence="7" key="1">
    <citation type="submission" date="2021-03" db="EMBL/GenBank/DDBJ databases">
        <title>Chromosome level genome of the anhydrobiotic midge Polypedilum vanderplanki.</title>
        <authorList>
            <person name="Yoshida Y."/>
            <person name="Kikawada T."/>
            <person name="Gusev O."/>
        </authorList>
    </citation>
    <scope>NUCLEOTIDE SEQUENCE</scope>
    <source>
        <strain evidence="7">NIAS01</strain>
        <tissue evidence="7">Whole body or cell culture</tissue>
    </source>
</reference>
<dbReference type="InterPro" id="IPR050127">
    <property type="entry name" value="Serine_Proteases_S1"/>
</dbReference>
<gene>
    <name evidence="7" type="ORF">PVAND_003098</name>
</gene>
<evidence type="ECO:0000256" key="2">
    <source>
        <dbReference type="ARBA" id="ARBA00022801"/>
    </source>
</evidence>
<sequence length="326" mass="36995">MTDFAAALKKNLNYMVIVLISIIILIVGAVAFFILREPVNFSQPKADAPLELKKSKFEFKKCKKNNVSFENRIFGGEVVMDQQRYPFIVKFIATNSNSSIIFCGGSLISDDLILSAQHCFQDFNSTNGNSYKISIMLGGNVERNYSDGIIIDSSKFKLIKHPGYNHENMLNDIVLIKLHHKIQFSDIIDIVCLPLYDDVIPNDLKLIGFINGTTDKEIFIAEGKIPLVDNKKCFEKYDSFRKERFKLKNKIITKETRPISEFQFCAGDENVDSTLRDSGMPAIHFNEYNNAMTIYGIVSFGTLNNTLPGVYTKISSYLDWILINSE</sequence>
<dbReference type="CDD" id="cd00190">
    <property type="entry name" value="Tryp_SPc"/>
    <property type="match status" value="1"/>
</dbReference>
<evidence type="ECO:0000256" key="1">
    <source>
        <dbReference type="ARBA" id="ARBA00022670"/>
    </source>
</evidence>
<dbReference type="OrthoDB" id="10012881at2759"/>
<dbReference type="InterPro" id="IPR001314">
    <property type="entry name" value="Peptidase_S1A"/>
</dbReference>
<dbReference type="SMART" id="SM00020">
    <property type="entry name" value="Tryp_SPc"/>
    <property type="match status" value="1"/>
</dbReference>
<accession>A0A9J6BT19</accession>
<comment type="caution">
    <text evidence="7">The sequence shown here is derived from an EMBL/GenBank/DDBJ whole genome shotgun (WGS) entry which is preliminary data.</text>
</comment>
<evidence type="ECO:0000256" key="5">
    <source>
        <dbReference type="SAM" id="Phobius"/>
    </source>
</evidence>
<dbReference type="Pfam" id="PF00089">
    <property type="entry name" value="Trypsin"/>
    <property type="match status" value="1"/>
</dbReference>
<evidence type="ECO:0000313" key="7">
    <source>
        <dbReference type="EMBL" id="KAG5673020.1"/>
    </source>
</evidence>
<dbReference type="Gene3D" id="2.40.10.10">
    <property type="entry name" value="Trypsin-like serine proteases"/>
    <property type="match status" value="1"/>
</dbReference>
<evidence type="ECO:0000313" key="8">
    <source>
        <dbReference type="Proteomes" id="UP001107558"/>
    </source>
</evidence>
<dbReference type="EMBL" id="JADBJN010000003">
    <property type="protein sequence ID" value="KAG5673020.1"/>
    <property type="molecule type" value="Genomic_DNA"/>
</dbReference>
<dbReference type="InterPro" id="IPR001254">
    <property type="entry name" value="Trypsin_dom"/>
</dbReference>
<dbReference type="InterPro" id="IPR009003">
    <property type="entry name" value="Peptidase_S1_PA"/>
</dbReference>
<dbReference type="PROSITE" id="PS50240">
    <property type="entry name" value="TRYPSIN_DOM"/>
    <property type="match status" value="1"/>
</dbReference>
<keyword evidence="5" id="KW-0812">Transmembrane</keyword>
<dbReference type="InterPro" id="IPR043504">
    <property type="entry name" value="Peptidase_S1_PA_chymotrypsin"/>
</dbReference>
<keyword evidence="8" id="KW-1185">Reference proteome</keyword>